<gene>
    <name evidence="1" type="ORF">NM688_g2123</name>
</gene>
<dbReference type="Proteomes" id="UP001148662">
    <property type="component" value="Unassembled WGS sequence"/>
</dbReference>
<sequence>MSVANPETSTSPANAPLPSTELEQTLSLLTSNRTVLGYVLLSRGQPATIIRHSGVIFDGEQGKKYAGVISRVVEGVQTGLDELSSDAQTDKHHAQDELRFMRIRTKRHEIMISPGMYLVILRFTRSLPCRQTRSTYWLYYMIQVHDLPSMTLLGPRAAICLAGLDTQYSTIPGIRALTYYTSEHGDD</sequence>
<evidence type="ECO:0000313" key="2">
    <source>
        <dbReference type="Proteomes" id="UP001148662"/>
    </source>
</evidence>
<keyword evidence="2" id="KW-1185">Reference proteome</keyword>
<evidence type="ECO:0000313" key="1">
    <source>
        <dbReference type="EMBL" id="KAJ3556268.1"/>
    </source>
</evidence>
<name>A0ACC1T9R6_9APHY</name>
<organism evidence="1 2">
    <name type="scientific">Phlebia brevispora</name>
    <dbReference type="NCBI Taxonomy" id="194682"/>
    <lineage>
        <taxon>Eukaryota</taxon>
        <taxon>Fungi</taxon>
        <taxon>Dikarya</taxon>
        <taxon>Basidiomycota</taxon>
        <taxon>Agaricomycotina</taxon>
        <taxon>Agaricomycetes</taxon>
        <taxon>Polyporales</taxon>
        <taxon>Meruliaceae</taxon>
        <taxon>Phlebia</taxon>
    </lineage>
</organism>
<accession>A0ACC1T9R6</accession>
<comment type="caution">
    <text evidence="1">The sequence shown here is derived from an EMBL/GenBank/DDBJ whole genome shotgun (WGS) entry which is preliminary data.</text>
</comment>
<protein>
    <submittedName>
        <fullName evidence="1">Uncharacterized protein</fullName>
    </submittedName>
</protein>
<dbReference type="EMBL" id="JANHOG010000256">
    <property type="protein sequence ID" value="KAJ3556268.1"/>
    <property type="molecule type" value="Genomic_DNA"/>
</dbReference>
<proteinExistence type="predicted"/>
<reference evidence="1" key="1">
    <citation type="submission" date="2022-07" db="EMBL/GenBank/DDBJ databases">
        <title>Genome Sequence of Phlebia brevispora.</title>
        <authorList>
            <person name="Buettner E."/>
        </authorList>
    </citation>
    <scope>NUCLEOTIDE SEQUENCE</scope>
    <source>
        <strain evidence="1">MPL23</strain>
    </source>
</reference>